<accession>A0ABN8SXY8</accession>
<comment type="subcellular location">
    <subcellularLocation>
        <location evidence="2">Golgi apparatus</location>
    </subcellularLocation>
    <subcellularLocation>
        <location evidence="1">Lysosome</location>
    </subcellularLocation>
</comment>
<dbReference type="PROSITE" id="PS01159">
    <property type="entry name" value="WW_DOMAIN_1"/>
    <property type="match status" value="1"/>
</dbReference>
<evidence type="ECO:0000256" key="1">
    <source>
        <dbReference type="ARBA" id="ARBA00004371"/>
    </source>
</evidence>
<evidence type="ECO:0000256" key="8">
    <source>
        <dbReference type="ARBA" id="ARBA00023228"/>
    </source>
</evidence>
<gene>
    <name evidence="10" type="ORF">PEVE_00028214</name>
</gene>
<dbReference type="Gene3D" id="2.20.70.10">
    <property type="match status" value="2"/>
</dbReference>
<dbReference type="InterPro" id="IPR001202">
    <property type="entry name" value="WW_dom"/>
</dbReference>
<dbReference type="EMBL" id="CALNXI010003903">
    <property type="protein sequence ID" value="CAH3194600.1"/>
    <property type="molecule type" value="Genomic_DNA"/>
</dbReference>
<dbReference type="InterPro" id="IPR002347">
    <property type="entry name" value="SDR_fam"/>
</dbReference>
<dbReference type="PROSITE" id="PS50020">
    <property type="entry name" value="WW_DOMAIN_2"/>
    <property type="match status" value="2"/>
</dbReference>
<keyword evidence="11" id="KW-1185">Reference proteome</keyword>
<proteinExistence type="predicted"/>
<feature type="domain" description="WW" evidence="9">
    <location>
        <begin position="61"/>
        <end position="94"/>
    </location>
</feature>
<dbReference type="Gene3D" id="3.40.50.720">
    <property type="entry name" value="NAD(P)-binding Rossmann-like Domain"/>
    <property type="match status" value="2"/>
</dbReference>
<sequence length="246" mass="27327">MADELSFDEPSVNDQLISEENLPPGWEIRTVDDGRIYYVNHLTKTTQWEHPQSGKRYKVTGDLPHGWQKHYDSKGNVFFFDVVNRRTSHTDPRLGKNPSNYLTKRLDGYSNAMHVLNGENLTGKVAVVTGSNSGIGFETAKALALHGAHVILACRDMNKASKAAVVIRTAQAQGAATVVYCATSRELNRVGGHYFNNCSVCLPSEEAKNPDTAAKLWQLSEQLVRQITSNEEPVVNLELIQQPYVT</sequence>
<dbReference type="SMART" id="SM00456">
    <property type="entry name" value="WW"/>
    <property type="match status" value="2"/>
</dbReference>
<keyword evidence="7" id="KW-0333">Golgi apparatus</keyword>
<dbReference type="PANTHER" id="PTHR43157:SF31">
    <property type="entry name" value="PHOSPHATIDYLINOSITOL-GLYCAN BIOSYNTHESIS CLASS F PROTEIN"/>
    <property type="match status" value="1"/>
</dbReference>
<keyword evidence="6" id="KW-0560">Oxidoreductase</keyword>
<protein>
    <recommendedName>
        <fullName evidence="3">WW domain-containing oxidoreductase</fullName>
    </recommendedName>
</protein>
<evidence type="ECO:0000259" key="9">
    <source>
        <dbReference type="PROSITE" id="PS50020"/>
    </source>
</evidence>
<evidence type="ECO:0000256" key="4">
    <source>
        <dbReference type="ARBA" id="ARBA00022687"/>
    </source>
</evidence>
<keyword evidence="5" id="KW-0053">Apoptosis</keyword>
<name>A0ABN8SXY8_9CNID</name>
<dbReference type="InterPro" id="IPR036291">
    <property type="entry name" value="NAD(P)-bd_dom_sf"/>
</dbReference>
<evidence type="ECO:0000256" key="3">
    <source>
        <dbReference type="ARBA" id="ARBA00016094"/>
    </source>
</evidence>
<evidence type="ECO:0000256" key="2">
    <source>
        <dbReference type="ARBA" id="ARBA00004555"/>
    </source>
</evidence>
<evidence type="ECO:0000313" key="11">
    <source>
        <dbReference type="Proteomes" id="UP001159427"/>
    </source>
</evidence>
<keyword evidence="4" id="KW-0879">Wnt signaling pathway</keyword>
<dbReference type="PANTHER" id="PTHR43157">
    <property type="entry name" value="PHOSPHATIDYLINOSITOL-GLYCAN BIOSYNTHESIS CLASS F PROTEIN-RELATED"/>
    <property type="match status" value="1"/>
</dbReference>
<dbReference type="CDD" id="cd00201">
    <property type="entry name" value="WW"/>
    <property type="match status" value="2"/>
</dbReference>
<evidence type="ECO:0000256" key="6">
    <source>
        <dbReference type="ARBA" id="ARBA00023002"/>
    </source>
</evidence>
<evidence type="ECO:0000256" key="5">
    <source>
        <dbReference type="ARBA" id="ARBA00022703"/>
    </source>
</evidence>
<dbReference type="Proteomes" id="UP001159427">
    <property type="component" value="Unassembled WGS sequence"/>
</dbReference>
<comment type="caution">
    <text evidence="10">The sequence shown here is derived from an EMBL/GenBank/DDBJ whole genome shotgun (WGS) entry which is preliminary data.</text>
</comment>
<reference evidence="10 11" key="1">
    <citation type="submission" date="2022-05" db="EMBL/GenBank/DDBJ databases">
        <authorList>
            <consortium name="Genoscope - CEA"/>
            <person name="William W."/>
        </authorList>
    </citation>
    <scope>NUCLEOTIDE SEQUENCE [LARGE SCALE GENOMIC DNA]</scope>
</reference>
<dbReference type="SUPFAM" id="SSF51735">
    <property type="entry name" value="NAD(P)-binding Rossmann-fold domains"/>
    <property type="match status" value="1"/>
</dbReference>
<dbReference type="InterPro" id="IPR036020">
    <property type="entry name" value="WW_dom_sf"/>
</dbReference>
<dbReference type="SUPFAM" id="SSF51045">
    <property type="entry name" value="WW domain"/>
    <property type="match status" value="2"/>
</dbReference>
<dbReference type="Pfam" id="PF00397">
    <property type="entry name" value="WW"/>
    <property type="match status" value="1"/>
</dbReference>
<evidence type="ECO:0000313" key="10">
    <source>
        <dbReference type="EMBL" id="CAH3194600.1"/>
    </source>
</evidence>
<dbReference type="Pfam" id="PF00106">
    <property type="entry name" value="adh_short"/>
    <property type="match status" value="1"/>
</dbReference>
<keyword evidence="8" id="KW-0458">Lysosome</keyword>
<evidence type="ECO:0000256" key="7">
    <source>
        <dbReference type="ARBA" id="ARBA00023034"/>
    </source>
</evidence>
<feature type="domain" description="WW" evidence="9">
    <location>
        <begin position="20"/>
        <end position="53"/>
    </location>
</feature>
<organism evidence="10 11">
    <name type="scientific">Porites evermanni</name>
    <dbReference type="NCBI Taxonomy" id="104178"/>
    <lineage>
        <taxon>Eukaryota</taxon>
        <taxon>Metazoa</taxon>
        <taxon>Cnidaria</taxon>
        <taxon>Anthozoa</taxon>
        <taxon>Hexacorallia</taxon>
        <taxon>Scleractinia</taxon>
        <taxon>Fungiina</taxon>
        <taxon>Poritidae</taxon>
        <taxon>Porites</taxon>
    </lineage>
</organism>